<comment type="caution">
    <text evidence="2">The sequence shown here is derived from an EMBL/GenBank/DDBJ whole genome shotgun (WGS) entry which is preliminary data.</text>
</comment>
<evidence type="ECO:0000313" key="3">
    <source>
        <dbReference type="Proteomes" id="UP000813385"/>
    </source>
</evidence>
<feature type="region of interest" description="Disordered" evidence="1">
    <location>
        <begin position="106"/>
        <end position="139"/>
    </location>
</feature>
<sequence>MQAWMAGCSCRLKRSAIRKTPSGQVQDLEASATPSACPNTGTCTELPSSKVVYHVLSRRKSHTSHTACRPPSLVPMSTLLPFLFFFCVASPEKGACGGRGRISNIPSLNAAGPPRRPRPLTPPLSNAARSRDDFERRTRSSFSARDVGCYEFCSPAGRRRSCYPHAAQLGARLPSFLARFQTAGSPRHLIVKSLDAQPLGNLKRNNPSTSLTPALTRALFATDSPAPDPTHLPLGPQSRLIRTTCATSSTTRHPPRNHPVPSLNHSSHPP</sequence>
<name>A0A8K0THP9_9PEZI</name>
<protein>
    <submittedName>
        <fullName evidence="2">Uncharacterized protein</fullName>
    </submittedName>
</protein>
<gene>
    <name evidence="2" type="ORF">B0T11DRAFT_57468</name>
</gene>
<dbReference type="EMBL" id="JAGPXD010000002">
    <property type="protein sequence ID" value="KAH7367730.1"/>
    <property type="molecule type" value="Genomic_DNA"/>
</dbReference>
<proteinExistence type="predicted"/>
<feature type="compositionally biased region" description="Basic and acidic residues" evidence="1">
    <location>
        <begin position="129"/>
        <end position="138"/>
    </location>
</feature>
<dbReference type="AlphaFoldDB" id="A0A8K0THP9"/>
<keyword evidence="3" id="KW-1185">Reference proteome</keyword>
<feature type="region of interest" description="Disordered" evidence="1">
    <location>
        <begin position="222"/>
        <end position="270"/>
    </location>
</feature>
<accession>A0A8K0THP9</accession>
<feature type="compositionally biased region" description="Polar residues" evidence="1">
    <location>
        <begin position="240"/>
        <end position="252"/>
    </location>
</feature>
<organism evidence="2 3">
    <name type="scientific">Plectosphaerella cucumerina</name>
    <dbReference type="NCBI Taxonomy" id="40658"/>
    <lineage>
        <taxon>Eukaryota</taxon>
        <taxon>Fungi</taxon>
        <taxon>Dikarya</taxon>
        <taxon>Ascomycota</taxon>
        <taxon>Pezizomycotina</taxon>
        <taxon>Sordariomycetes</taxon>
        <taxon>Hypocreomycetidae</taxon>
        <taxon>Glomerellales</taxon>
        <taxon>Plectosphaerellaceae</taxon>
        <taxon>Plectosphaerella</taxon>
    </lineage>
</organism>
<reference evidence="2" key="1">
    <citation type="journal article" date="2021" name="Nat. Commun.">
        <title>Genetic determinants of endophytism in the Arabidopsis root mycobiome.</title>
        <authorList>
            <person name="Mesny F."/>
            <person name="Miyauchi S."/>
            <person name="Thiergart T."/>
            <person name="Pickel B."/>
            <person name="Atanasova L."/>
            <person name="Karlsson M."/>
            <person name="Huettel B."/>
            <person name="Barry K.W."/>
            <person name="Haridas S."/>
            <person name="Chen C."/>
            <person name="Bauer D."/>
            <person name="Andreopoulos W."/>
            <person name="Pangilinan J."/>
            <person name="LaButti K."/>
            <person name="Riley R."/>
            <person name="Lipzen A."/>
            <person name="Clum A."/>
            <person name="Drula E."/>
            <person name="Henrissat B."/>
            <person name="Kohler A."/>
            <person name="Grigoriev I.V."/>
            <person name="Martin F.M."/>
            <person name="Hacquard S."/>
        </authorList>
    </citation>
    <scope>NUCLEOTIDE SEQUENCE</scope>
    <source>
        <strain evidence="2">MPI-CAGE-AT-0016</strain>
    </source>
</reference>
<dbReference type="Proteomes" id="UP000813385">
    <property type="component" value="Unassembled WGS sequence"/>
</dbReference>
<evidence type="ECO:0000256" key="1">
    <source>
        <dbReference type="SAM" id="MobiDB-lite"/>
    </source>
</evidence>
<evidence type="ECO:0000313" key="2">
    <source>
        <dbReference type="EMBL" id="KAH7367730.1"/>
    </source>
</evidence>